<dbReference type="AlphaFoldDB" id="A0AAD4YAA6"/>
<accession>A0AAD4YAA6</accession>
<evidence type="ECO:0000313" key="2">
    <source>
        <dbReference type="EMBL" id="KAI4539907.1"/>
    </source>
</evidence>
<dbReference type="EMBL" id="JAKZEL010000010">
    <property type="protein sequence ID" value="KAI4539907.1"/>
    <property type="molecule type" value="Genomic_DNA"/>
</dbReference>
<feature type="region of interest" description="Disordered" evidence="1">
    <location>
        <begin position="1"/>
        <end position="29"/>
    </location>
</feature>
<sequence>MVPSTRVGNNTSQTKANTPQTVPEFMQQEPRSTWKCRQGPSGKALSRAAHSATRLSHTPHIRKPTNHLKLKLRMTRFYMECSVWQHSRTKGELDEAEQTTLCYPNVDTPNDRKRRPLLDLLVFSGKSGETDGSDRFCSPLEMGPACKRGSEVHI</sequence>
<reference evidence="2" key="1">
    <citation type="submission" date="2022-03" db="EMBL/GenBank/DDBJ databases">
        <title>Genomic analyses of argali, domestic sheep and their hybrids provide insights into chromosomal evolution, heterosis and genetic basis of agronomic traits.</title>
        <authorList>
            <person name="Li M."/>
        </authorList>
    </citation>
    <scope>NUCLEOTIDE SEQUENCE</scope>
    <source>
        <strain evidence="2">CAU-MHL-2022a</strain>
        <tissue evidence="2">Skin</tissue>
    </source>
</reference>
<comment type="caution">
    <text evidence="2">The sequence shown here is derived from an EMBL/GenBank/DDBJ whole genome shotgun (WGS) entry which is preliminary data.</text>
</comment>
<name>A0AAD4YAA6_OVIAM</name>
<evidence type="ECO:0000313" key="3">
    <source>
        <dbReference type="Proteomes" id="UP001214576"/>
    </source>
</evidence>
<gene>
    <name evidence="2" type="ORF">MG293_010302</name>
</gene>
<evidence type="ECO:0000256" key="1">
    <source>
        <dbReference type="SAM" id="MobiDB-lite"/>
    </source>
</evidence>
<dbReference type="Proteomes" id="UP001214576">
    <property type="component" value="Unassembled WGS sequence"/>
</dbReference>
<feature type="compositionally biased region" description="Polar residues" evidence="1">
    <location>
        <begin position="1"/>
        <end position="21"/>
    </location>
</feature>
<protein>
    <submittedName>
        <fullName evidence="2">Uncharacterized protein</fullName>
    </submittedName>
</protein>
<keyword evidence="3" id="KW-1185">Reference proteome</keyword>
<organism evidence="2 3">
    <name type="scientific">Ovis ammon polii</name>
    <dbReference type="NCBI Taxonomy" id="230172"/>
    <lineage>
        <taxon>Eukaryota</taxon>
        <taxon>Metazoa</taxon>
        <taxon>Chordata</taxon>
        <taxon>Craniata</taxon>
        <taxon>Vertebrata</taxon>
        <taxon>Euteleostomi</taxon>
        <taxon>Mammalia</taxon>
        <taxon>Eutheria</taxon>
        <taxon>Laurasiatheria</taxon>
        <taxon>Artiodactyla</taxon>
        <taxon>Ruminantia</taxon>
        <taxon>Pecora</taxon>
        <taxon>Bovidae</taxon>
        <taxon>Caprinae</taxon>
        <taxon>Ovis</taxon>
    </lineage>
</organism>
<proteinExistence type="predicted"/>